<dbReference type="Proteomes" id="UP000324897">
    <property type="component" value="Unassembled WGS sequence"/>
</dbReference>
<dbReference type="EMBL" id="RWGY01000088">
    <property type="protein sequence ID" value="TVU04163.1"/>
    <property type="molecule type" value="Genomic_DNA"/>
</dbReference>
<evidence type="ECO:0000259" key="4">
    <source>
        <dbReference type="SMART" id="SM00474"/>
    </source>
</evidence>
<feature type="compositionally biased region" description="Low complexity" evidence="3">
    <location>
        <begin position="9"/>
        <end position="44"/>
    </location>
</feature>
<dbReference type="OrthoDB" id="10261556at2759"/>
<dbReference type="Gene3D" id="3.30.420.10">
    <property type="entry name" value="Ribonuclease H-like superfamily/Ribonuclease H"/>
    <property type="match status" value="1"/>
</dbReference>
<dbReference type="InterPro" id="IPR012337">
    <property type="entry name" value="RNaseH-like_sf"/>
</dbReference>
<name>A0A5J9SYQ8_9POAL</name>
<dbReference type="SUPFAM" id="SSF53098">
    <property type="entry name" value="Ribonuclease H-like"/>
    <property type="match status" value="1"/>
</dbReference>
<dbReference type="Gramene" id="TVU04163">
    <property type="protein sequence ID" value="TVU04163"/>
    <property type="gene ID" value="EJB05_50256"/>
</dbReference>
<dbReference type="InterPro" id="IPR051132">
    <property type="entry name" value="3-5_Exonuclease_domain"/>
</dbReference>
<sequence>MQSAGVTRRVPSSSVRAPSSSAGWGPWRRVPSSPVRAPSPSVSWGRIPSSPVRDPSASAGWDRIPSSPVPAPSPSAGSWGCPTPSSALLAPNSWGHWPSSILVPSRSPDQTPPVQSLSPSLVSMTIGRTNQNHDDTATKATTNHNEEENMATIKHVDAATTKHDVLFNNKTIYTTVTKSVDAVERFIEEVRGDHREHLLVGLDTEWHRYRSIYSRSGYGNKTAIVQICVGDRCLIFQIYHADRTPWVLKEFLGCPHCKFVRADVQQDVRRLALDFGFRVCNPVDLQPIGIRLGYGSEERQPSLKVLVKGLLRADMDKDKELHKTWARETLTLKHISYAAIDAYASLEVAKAMDVKVDVV</sequence>
<accession>A0A5J9SYQ8</accession>
<feature type="domain" description="3'-5' exonuclease" evidence="4">
    <location>
        <begin position="174"/>
        <end position="357"/>
    </location>
</feature>
<reference evidence="5 6" key="1">
    <citation type="journal article" date="2019" name="Sci. Rep.">
        <title>A high-quality genome of Eragrostis curvula grass provides insights into Poaceae evolution and supports new strategies to enhance forage quality.</title>
        <authorList>
            <person name="Carballo J."/>
            <person name="Santos B.A.C.M."/>
            <person name="Zappacosta D."/>
            <person name="Garbus I."/>
            <person name="Selva J.P."/>
            <person name="Gallo C.A."/>
            <person name="Diaz A."/>
            <person name="Albertini E."/>
            <person name="Caccamo M."/>
            <person name="Echenique V."/>
        </authorList>
    </citation>
    <scope>NUCLEOTIDE SEQUENCE [LARGE SCALE GENOMIC DNA]</scope>
    <source>
        <strain evidence="6">cv. Victoria</strain>
        <tissue evidence="5">Leaf</tissue>
    </source>
</reference>
<evidence type="ECO:0000313" key="5">
    <source>
        <dbReference type="EMBL" id="TVU04163.1"/>
    </source>
</evidence>
<feature type="region of interest" description="Disordered" evidence="3">
    <location>
        <begin position="1"/>
        <end position="82"/>
    </location>
</feature>
<keyword evidence="6" id="KW-1185">Reference proteome</keyword>
<dbReference type="Pfam" id="PF01612">
    <property type="entry name" value="DNA_pol_A_exo1"/>
    <property type="match status" value="1"/>
</dbReference>
<comment type="caution">
    <text evidence="5">The sequence shown here is derived from an EMBL/GenBank/DDBJ whole genome shotgun (WGS) entry which is preliminary data.</text>
</comment>
<dbReference type="AlphaFoldDB" id="A0A5J9SYQ8"/>
<keyword evidence="2" id="KW-0378">Hydrolase</keyword>
<dbReference type="GO" id="GO:0005634">
    <property type="term" value="C:nucleus"/>
    <property type="evidence" value="ECO:0007669"/>
    <property type="project" value="TreeGrafter"/>
</dbReference>
<dbReference type="PANTHER" id="PTHR13620:SF105">
    <property type="entry name" value="OS01G0737700 PROTEIN"/>
    <property type="match status" value="1"/>
</dbReference>
<gene>
    <name evidence="5" type="ORF">EJB05_50256</name>
</gene>
<protein>
    <recommendedName>
        <fullName evidence="4">3'-5' exonuclease domain-containing protein</fullName>
    </recommendedName>
</protein>
<evidence type="ECO:0000256" key="1">
    <source>
        <dbReference type="ARBA" id="ARBA00022722"/>
    </source>
</evidence>
<dbReference type="GO" id="GO:0008408">
    <property type="term" value="F:3'-5' exonuclease activity"/>
    <property type="evidence" value="ECO:0007669"/>
    <property type="project" value="InterPro"/>
</dbReference>
<dbReference type="GO" id="GO:0006139">
    <property type="term" value="P:nucleobase-containing compound metabolic process"/>
    <property type="evidence" value="ECO:0007669"/>
    <property type="project" value="InterPro"/>
</dbReference>
<evidence type="ECO:0000256" key="2">
    <source>
        <dbReference type="ARBA" id="ARBA00022801"/>
    </source>
</evidence>
<evidence type="ECO:0000256" key="3">
    <source>
        <dbReference type="SAM" id="MobiDB-lite"/>
    </source>
</evidence>
<organism evidence="5 6">
    <name type="scientific">Eragrostis curvula</name>
    <name type="common">weeping love grass</name>
    <dbReference type="NCBI Taxonomy" id="38414"/>
    <lineage>
        <taxon>Eukaryota</taxon>
        <taxon>Viridiplantae</taxon>
        <taxon>Streptophyta</taxon>
        <taxon>Embryophyta</taxon>
        <taxon>Tracheophyta</taxon>
        <taxon>Spermatophyta</taxon>
        <taxon>Magnoliopsida</taxon>
        <taxon>Liliopsida</taxon>
        <taxon>Poales</taxon>
        <taxon>Poaceae</taxon>
        <taxon>PACMAD clade</taxon>
        <taxon>Chloridoideae</taxon>
        <taxon>Eragrostideae</taxon>
        <taxon>Eragrostidinae</taxon>
        <taxon>Eragrostis</taxon>
    </lineage>
</organism>
<dbReference type="InterPro" id="IPR036397">
    <property type="entry name" value="RNaseH_sf"/>
</dbReference>
<dbReference type="PANTHER" id="PTHR13620">
    <property type="entry name" value="3-5 EXONUCLEASE"/>
    <property type="match status" value="1"/>
</dbReference>
<evidence type="ECO:0000313" key="6">
    <source>
        <dbReference type="Proteomes" id="UP000324897"/>
    </source>
</evidence>
<dbReference type="CDD" id="cd06141">
    <property type="entry name" value="WRN_exo"/>
    <property type="match status" value="1"/>
</dbReference>
<proteinExistence type="predicted"/>
<dbReference type="GO" id="GO:0005737">
    <property type="term" value="C:cytoplasm"/>
    <property type="evidence" value="ECO:0007669"/>
    <property type="project" value="TreeGrafter"/>
</dbReference>
<keyword evidence="1" id="KW-0540">Nuclease</keyword>
<dbReference type="InterPro" id="IPR002562">
    <property type="entry name" value="3'-5'_exonuclease_dom"/>
</dbReference>
<dbReference type="SMART" id="SM00474">
    <property type="entry name" value="35EXOc"/>
    <property type="match status" value="1"/>
</dbReference>
<dbReference type="GO" id="GO:0003676">
    <property type="term" value="F:nucleic acid binding"/>
    <property type="evidence" value="ECO:0007669"/>
    <property type="project" value="InterPro"/>
</dbReference>
<feature type="non-terminal residue" evidence="5">
    <location>
        <position position="1"/>
    </location>
</feature>